<reference evidence="2" key="1">
    <citation type="submission" date="2020-01" db="EMBL/GenBank/DDBJ databases">
        <title>Whole-genome sequencing for Comamonas testosteroni.</title>
        <authorList>
            <person name="Qin Y."/>
            <person name="Rui Y."/>
        </authorList>
    </citation>
    <scope>NUCLEOTIDE SEQUENCE</scope>
    <source>
        <strain evidence="2">NFYY023</strain>
        <plasmid evidence="2">pNFYY023-1</plasmid>
    </source>
</reference>
<feature type="transmembrane region" description="Helical" evidence="1">
    <location>
        <begin position="73"/>
        <end position="90"/>
    </location>
</feature>
<sequence length="101" mass="11094">MALFYGLASGFVVIGVIWLIRKMLQQSYIDSLKDMLALVGMVSGLAWVMVRVLDAPEVSTAQATAFLQSTPWGLVWVVDSVLLAVLLFVARKWKGQHAADN</sequence>
<proteinExistence type="predicted"/>
<dbReference type="RefSeq" id="WP_032622530.1">
    <property type="nucleotide sequence ID" value="NZ_MT011984.1"/>
</dbReference>
<keyword evidence="1" id="KW-0812">Transmembrane</keyword>
<accession>A0A6H1PZX8</accession>
<feature type="transmembrane region" description="Helical" evidence="1">
    <location>
        <begin position="6"/>
        <end position="24"/>
    </location>
</feature>
<evidence type="ECO:0000313" key="2">
    <source>
        <dbReference type="EMBL" id="QIZ20124.1"/>
    </source>
</evidence>
<protein>
    <submittedName>
        <fullName evidence="2">Uncharacterized protein</fullName>
    </submittedName>
</protein>
<organism evidence="2">
    <name type="scientific">Comamonas testosteroni</name>
    <name type="common">Pseudomonas testosteroni</name>
    <dbReference type="NCBI Taxonomy" id="285"/>
    <lineage>
        <taxon>Bacteria</taxon>
        <taxon>Pseudomonadati</taxon>
        <taxon>Pseudomonadota</taxon>
        <taxon>Betaproteobacteria</taxon>
        <taxon>Burkholderiales</taxon>
        <taxon>Comamonadaceae</taxon>
        <taxon>Comamonas</taxon>
    </lineage>
</organism>
<feature type="transmembrane region" description="Helical" evidence="1">
    <location>
        <begin position="36"/>
        <end position="53"/>
    </location>
</feature>
<geneLocation type="plasmid" evidence="2">
    <name>pNFYY023-1</name>
</geneLocation>
<dbReference type="EMBL" id="MT011984">
    <property type="protein sequence ID" value="QIZ20124.1"/>
    <property type="molecule type" value="Genomic_DNA"/>
</dbReference>
<evidence type="ECO:0000256" key="1">
    <source>
        <dbReference type="SAM" id="Phobius"/>
    </source>
</evidence>
<keyword evidence="1" id="KW-0472">Membrane</keyword>
<keyword evidence="2" id="KW-0614">Plasmid</keyword>
<dbReference type="AlphaFoldDB" id="A0A6H1PZX8"/>
<name>A0A6H1PZX8_COMTE</name>
<keyword evidence="1" id="KW-1133">Transmembrane helix</keyword>